<evidence type="ECO:0000256" key="6">
    <source>
        <dbReference type="ARBA" id="ARBA00022763"/>
    </source>
</evidence>
<dbReference type="EMBL" id="JAUUUU010000001">
    <property type="protein sequence ID" value="MDP1520000.1"/>
    <property type="molecule type" value="Genomic_DNA"/>
</dbReference>
<name>A0AAW8B1S7_9GAMM</name>
<dbReference type="RefSeq" id="WP_305169513.1">
    <property type="nucleotide sequence ID" value="NZ_JAUUUU010000001.1"/>
</dbReference>
<dbReference type="SUPFAM" id="SSF53098">
    <property type="entry name" value="Ribonuclease H-like"/>
    <property type="match status" value="1"/>
</dbReference>
<dbReference type="Proteomes" id="UP001178354">
    <property type="component" value="Unassembled WGS sequence"/>
</dbReference>
<dbReference type="Pfam" id="PF00929">
    <property type="entry name" value="RNase_T"/>
    <property type="match status" value="1"/>
</dbReference>
<reference evidence="18" key="1">
    <citation type="journal article" date="2010" name="Int. J. Syst. Evol. Microbiol.">
        <title>Porticoccus litoralis gen. nov., sp. nov., a gammaproteobacterium isolated from the Yellow Sea.</title>
        <authorList>
            <person name="Oh H.M."/>
            <person name="Kim H."/>
            <person name="Kim K.M."/>
            <person name="Min G.S."/>
            <person name="Cho J.C."/>
        </authorList>
    </citation>
    <scope>NUCLEOTIDE SEQUENCE</scope>
    <source>
        <strain evidence="18">DSM 25064</strain>
    </source>
</reference>
<keyword evidence="9 15" id="KW-0460">Magnesium</keyword>
<evidence type="ECO:0000259" key="16">
    <source>
        <dbReference type="PROSITE" id="PS51784"/>
    </source>
</evidence>
<dbReference type="InterPro" id="IPR012337">
    <property type="entry name" value="RNaseH-like_sf"/>
</dbReference>
<dbReference type="EC" id="3.1.11.1" evidence="2 13"/>
<evidence type="ECO:0000256" key="2">
    <source>
        <dbReference type="ARBA" id="ARBA00012108"/>
    </source>
</evidence>
<evidence type="ECO:0000256" key="4">
    <source>
        <dbReference type="ARBA" id="ARBA00022722"/>
    </source>
</evidence>
<proteinExistence type="predicted"/>
<dbReference type="InterPro" id="IPR023607">
    <property type="entry name" value="Exodeoxyribonuclease_I"/>
</dbReference>
<dbReference type="Gene3D" id="3.30.1520.20">
    <property type="entry name" value="Exonuclease ExoI, domain 2"/>
    <property type="match status" value="1"/>
</dbReference>
<evidence type="ECO:0000256" key="10">
    <source>
        <dbReference type="ARBA" id="ARBA00023125"/>
    </source>
</evidence>
<evidence type="ECO:0000256" key="8">
    <source>
        <dbReference type="ARBA" id="ARBA00022839"/>
    </source>
</evidence>
<feature type="binding site" evidence="15">
    <location>
        <position position="179"/>
    </location>
    <ligand>
        <name>Mg(2+)</name>
        <dbReference type="ChEBI" id="CHEBI:18420"/>
        <label>2</label>
    </ligand>
</feature>
<keyword evidence="8 13" id="KW-0269">Exonuclease</keyword>
<comment type="caution">
    <text evidence="18">The sequence shown here is derived from an EMBL/GenBank/DDBJ whole genome shotgun (WGS) entry which is preliminary data.</text>
</comment>
<feature type="binding site" evidence="15">
    <location>
        <position position="8"/>
    </location>
    <ligand>
        <name>Mg(2+)</name>
        <dbReference type="ChEBI" id="CHEBI:18420"/>
        <label>1</label>
    </ligand>
</feature>
<comment type="cofactor">
    <cofactor evidence="15">
        <name>Mg(2+)</name>
        <dbReference type="ChEBI" id="CHEBI:18420"/>
    </cofactor>
    <text evidence="15">Binds 2 Mg(2+) ions per monomer.</text>
</comment>
<dbReference type="InterPro" id="IPR034747">
    <property type="entry name" value="EXOI_SH3"/>
</dbReference>
<evidence type="ECO:0000256" key="9">
    <source>
        <dbReference type="ARBA" id="ARBA00022842"/>
    </source>
</evidence>
<dbReference type="Gene3D" id="3.30.420.10">
    <property type="entry name" value="Ribonuclease H-like superfamily/Ribonuclease H"/>
    <property type="match status" value="1"/>
</dbReference>
<feature type="binding site" evidence="15">
    <location>
        <position position="10"/>
    </location>
    <ligand>
        <name>Mg(2+)</name>
        <dbReference type="ChEBI" id="CHEBI:18420"/>
        <label>2</label>
    </ligand>
</feature>
<accession>A0AAW8B1S7</accession>
<dbReference type="AlphaFoldDB" id="A0AAW8B1S7"/>
<evidence type="ECO:0000256" key="15">
    <source>
        <dbReference type="PIRSR" id="PIRSR000977-2"/>
    </source>
</evidence>
<feature type="binding site" evidence="14">
    <location>
        <position position="10"/>
    </location>
    <ligand>
        <name>substrate</name>
    </ligand>
</feature>
<dbReference type="GO" id="GO:0008310">
    <property type="term" value="F:single-stranded DNA 3'-5' DNA exonuclease activity"/>
    <property type="evidence" value="ECO:0007669"/>
    <property type="project" value="UniProtKB-EC"/>
</dbReference>
<evidence type="ECO:0000256" key="1">
    <source>
        <dbReference type="ARBA" id="ARBA00000563"/>
    </source>
</evidence>
<dbReference type="Pfam" id="PF08411">
    <property type="entry name" value="ExoI_SH3"/>
    <property type="match status" value="1"/>
</dbReference>
<evidence type="ECO:0000256" key="11">
    <source>
        <dbReference type="ARBA" id="ARBA00023204"/>
    </source>
</evidence>
<keyword evidence="19" id="KW-1185">Reference proteome</keyword>
<evidence type="ECO:0000256" key="12">
    <source>
        <dbReference type="ARBA" id="ARBA00046792"/>
    </source>
</evidence>
<dbReference type="InterPro" id="IPR038649">
    <property type="entry name" value="EXOI_SH3_sf"/>
</dbReference>
<keyword evidence="11 13" id="KW-0234">DNA repair</keyword>
<dbReference type="GO" id="GO:0006281">
    <property type="term" value="P:DNA repair"/>
    <property type="evidence" value="ECO:0007669"/>
    <property type="project" value="UniProtKB-KW"/>
</dbReference>
<evidence type="ECO:0000256" key="14">
    <source>
        <dbReference type="PIRSR" id="PIRSR000977-1"/>
    </source>
</evidence>
<keyword evidence="5 15" id="KW-0479">Metal-binding</keyword>
<keyword evidence="7 13" id="KW-0378">Hydrolase</keyword>
<evidence type="ECO:0000313" key="18">
    <source>
        <dbReference type="EMBL" id="MDP1520000.1"/>
    </source>
</evidence>
<keyword evidence="10" id="KW-0238">DNA-binding</keyword>
<evidence type="ECO:0000256" key="7">
    <source>
        <dbReference type="ARBA" id="ARBA00022801"/>
    </source>
</evidence>
<evidence type="ECO:0000259" key="17">
    <source>
        <dbReference type="PROSITE" id="PS51785"/>
    </source>
</evidence>
<sequence>MKTLYWHDYETFGTDPSRDCPSQFAGVRTDENLNLVGKPLSLYCQPPTDRLPSPMACLVTGITPQKAREQGVPEPEFIAQVHRELSQPGTCGVGYNSIRFDDEVTRYTLYRNFYDPYEREWKHGNSRWDIIDMVRLARALRPEGIEWPNYDDGSPCFKLEQLTQANGITHESAHDALSDVMATIAMARLVKDKQPKLYDYIYEHRQKHKVAGLIDLQNQLPFLHVSGRLPRDNGYVALMMPLAKHPTNNNAIICFNLSGDAQGLINLPVDQIHDRLFTRTQDLPEGVERIPLKNVQINRCPVVATPKLLDAAVAKRLGIDLERCEENWRLLRGQDLTAKLSQLFSAPGQESPEEADRQLYQGFLNDADRNLLSEVRSASADELGADRFHFQDPRYRQLLFLYRARNFPESLSEEEINQWEEWRFQRLTGSSTGYLSLEAYHAEIDQLMASEETGERERSLLHALQEWGDQIL</sequence>
<reference evidence="18" key="2">
    <citation type="submission" date="2023-08" db="EMBL/GenBank/DDBJ databases">
        <authorList>
            <person name="Luo J."/>
        </authorList>
    </citation>
    <scope>NUCLEOTIDE SEQUENCE</scope>
    <source>
        <strain evidence="18">DSM 25064</strain>
    </source>
</reference>
<comment type="catalytic activity">
    <reaction evidence="1 13">
        <text>Exonucleolytic cleavage in the 3'- to 5'-direction to yield nucleoside 5'-phosphates.</text>
        <dbReference type="EC" id="3.1.11.1"/>
    </reaction>
</comment>
<feature type="domain" description="ExoI C-terminal" evidence="17">
    <location>
        <begin position="351"/>
        <end position="472"/>
    </location>
</feature>
<organism evidence="18 19">
    <name type="scientific">Porticoccus litoralis</name>
    <dbReference type="NCBI Taxonomy" id="434086"/>
    <lineage>
        <taxon>Bacteria</taxon>
        <taxon>Pseudomonadati</taxon>
        <taxon>Pseudomonadota</taxon>
        <taxon>Gammaproteobacteria</taxon>
        <taxon>Cellvibrionales</taxon>
        <taxon>Porticoccaceae</taxon>
        <taxon>Porticoccus</taxon>
    </lineage>
</organism>
<evidence type="ECO:0000313" key="19">
    <source>
        <dbReference type="Proteomes" id="UP001178354"/>
    </source>
</evidence>
<dbReference type="GO" id="GO:0003677">
    <property type="term" value="F:DNA binding"/>
    <property type="evidence" value="ECO:0007669"/>
    <property type="project" value="UniProtKB-KW"/>
</dbReference>
<dbReference type="PIRSF" id="PIRSF000977">
    <property type="entry name" value="Exodeoxyribonuclease_I"/>
    <property type="match status" value="1"/>
</dbReference>
<feature type="binding site" evidence="14">
    <location>
        <position position="158"/>
    </location>
    <ligand>
        <name>substrate</name>
    </ligand>
</feature>
<dbReference type="NCBIfam" id="NF008746">
    <property type="entry name" value="PRK11779.1"/>
    <property type="match status" value="1"/>
</dbReference>
<dbReference type="PROSITE" id="PS51784">
    <property type="entry name" value="EXOI_SH3"/>
    <property type="match status" value="1"/>
</dbReference>
<dbReference type="InterPro" id="IPR058561">
    <property type="entry name" value="Exonuc_1_C"/>
</dbReference>
<dbReference type="PROSITE" id="PS51785">
    <property type="entry name" value="EXOI_C"/>
    <property type="match status" value="1"/>
</dbReference>
<dbReference type="Gene3D" id="1.10.287.1240">
    <property type="match status" value="1"/>
</dbReference>
<dbReference type="CDD" id="cd06138">
    <property type="entry name" value="ExoI_N"/>
    <property type="match status" value="1"/>
</dbReference>
<dbReference type="InterPro" id="IPR036397">
    <property type="entry name" value="RNaseH_sf"/>
</dbReference>
<gene>
    <name evidence="18" type="primary">sbcB</name>
    <name evidence="18" type="ORF">Q8A57_03370</name>
</gene>
<dbReference type="FunFam" id="3.30.420.10:FF:000033">
    <property type="entry name" value="Exodeoxyribonuclease I"/>
    <property type="match status" value="1"/>
</dbReference>
<evidence type="ECO:0000256" key="5">
    <source>
        <dbReference type="ARBA" id="ARBA00022723"/>
    </source>
</evidence>
<feature type="domain" description="ExoI SH3-like" evidence="16">
    <location>
        <begin position="195"/>
        <end position="348"/>
    </location>
</feature>
<comment type="subunit">
    <text evidence="12">Monomer. Interacts with ssb (via C-terminus); this interaction stimulates the exonuclease activity by recruiting the enzyme to its substrate.</text>
</comment>
<dbReference type="InterPro" id="IPR013520">
    <property type="entry name" value="Ribonucl_H"/>
</dbReference>
<evidence type="ECO:0000256" key="13">
    <source>
        <dbReference type="PIRNR" id="PIRNR000977"/>
    </source>
</evidence>
<dbReference type="Pfam" id="PF26016">
    <property type="entry name" value="ExoI_C"/>
    <property type="match status" value="1"/>
</dbReference>
<keyword evidence="4 13" id="KW-0540">Nuclease</keyword>
<dbReference type="InterPro" id="IPR013620">
    <property type="entry name" value="Exonuc_1_SH3"/>
</dbReference>
<keyword evidence="6 13" id="KW-0227">DNA damage</keyword>
<protein>
    <recommendedName>
        <fullName evidence="3 13">Exodeoxyribonuclease I</fullName>
        <ecNumber evidence="2 13">3.1.11.1</ecNumber>
    </recommendedName>
</protein>
<dbReference type="Gene3D" id="1.20.1280.70">
    <property type="entry name" value="Exonuclease ExoI, domain 3"/>
    <property type="match status" value="1"/>
</dbReference>
<dbReference type="GO" id="GO:0046872">
    <property type="term" value="F:metal ion binding"/>
    <property type="evidence" value="ECO:0007669"/>
    <property type="project" value="UniProtKB-KW"/>
</dbReference>
<evidence type="ECO:0000256" key="3">
    <source>
        <dbReference type="ARBA" id="ARBA00019900"/>
    </source>
</evidence>